<proteinExistence type="predicted"/>
<reference evidence="2" key="1">
    <citation type="submission" date="2022-01" db="EMBL/GenBank/DDBJ databases">
        <title>Whole genome-based taxonomy of the Shewanellaceae.</title>
        <authorList>
            <person name="Martin-Rodriguez A.J."/>
        </authorList>
    </citation>
    <scope>NUCLEOTIDE SEQUENCE</scope>
    <source>
        <strain evidence="2">DSM 23803</strain>
    </source>
</reference>
<comment type="caution">
    <text evidence="2">The sequence shown here is derived from an EMBL/GenBank/DDBJ whole genome shotgun (WGS) entry which is preliminary data.</text>
</comment>
<sequence length="227" mass="25613">MYRIIIGLLCCSIFVSQAKNIDVIAFEYPPYLTQHRTDQGEAVALLQRAFAYSALSPEITFINSNAAQNHLAYNEWCLSFFPPQKPTKQHLQIILDDKKIPLTLFRLAEPQVFIGNELADKVIAHLPMAADDRKVRSFTDFGATLKLVDTIEQGVSLLLAQQVDYVYSDQEAINAASQKLNFPAILLQDSAMVFYRFPIAVWLNTQCASAAAIESHLRQQQYSIHSF</sequence>
<accession>A0A9X1Z6C7</accession>
<dbReference type="EMBL" id="JAKILJ010000036">
    <property type="protein sequence ID" value="MCL1106545.1"/>
    <property type="molecule type" value="Genomic_DNA"/>
</dbReference>
<evidence type="ECO:0000256" key="1">
    <source>
        <dbReference type="SAM" id="SignalP"/>
    </source>
</evidence>
<keyword evidence="3" id="KW-1185">Reference proteome</keyword>
<evidence type="ECO:0000313" key="2">
    <source>
        <dbReference type="EMBL" id="MCL1106545.1"/>
    </source>
</evidence>
<dbReference type="Proteomes" id="UP001139408">
    <property type="component" value="Unassembled WGS sequence"/>
</dbReference>
<organism evidence="2 3">
    <name type="scientific">Shewanella algicola</name>
    <dbReference type="NCBI Taxonomy" id="640633"/>
    <lineage>
        <taxon>Bacteria</taxon>
        <taxon>Pseudomonadati</taxon>
        <taxon>Pseudomonadota</taxon>
        <taxon>Gammaproteobacteria</taxon>
        <taxon>Alteromonadales</taxon>
        <taxon>Shewanellaceae</taxon>
        <taxon>Shewanella</taxon>
    </lineage>
</organism>
<gene>
    <name evidence="2" type="ORF">L2749_14985</name>
</gene>
<keyword evidence="1" id="KW-0732">Signal</keyword>
<name>A0A9X1Z6C7_9GAMM</name>
<protein>
    <recommendedName>
        <fullName evidence="4">Solute-binding protein family 3/N-terminal domain-containing protein</fullName>
    </recommendedName>
</protein>
<evidence type="ECO:0008006" key="4">
    <source>
        <dbReference type="Google" id="ProtNLM"/>
    </source>
</evidence>
<dbReference type="RefSeq" id="WP_188925895.1">
    <property type="nucleotide sequence ID" value="NZ_BMQI01000033.1"/>
</dbReference>
<dbReference type="SUPFAM" id="SSF53850">
    <property type="entry name" value="Periplasmic binding protein-like II"/>
    <property type="match status" value="1"/>
</dbReference>
<evidence type="ECO:0000313" key="3">
    <source>
        <dbReference type="Proteomes" id="UP001139408"/>
    </source>
</evidence>
<feature type="signal peptide" evidence="1">
    <location>
        <begin position="1"/>
        <end position="18"/>
    </location>
</feature>
<feature type="chain" id="PRO_5040982088" description="Solute-binding protein family 3/N-terminal domain-containing protein" evidence="1">
    <location>
        <begin position="19"/>
        <end position="227"/>
    </location>
</feature>
<dbReference type="AlphaFoldDB" id="A0A9X1Z6C7"/>